<proteinExistence type="predicted"/>
<protein>
    <submittedName>
        <fullName evidence="3">DUF3558 family protein</fullName>
    </submittedName>
</protein>
<dbReference type="AlphaFoldDB" id="A0A7X6RIA9"/>
<comment type="caution">
    <text evidence="3">The sequence shown here is derived from an EMBL/GenBank/DDBJ whole genome shotgun (WGS) entry which is preliminary data.</text>
</comment>
<feature type="region of interest" description="Disordered" evidence="1">
    <location>
        <begin position="23"/>
        <end position="46"/>
    </location>
</feature>
<sequence>MKRQLLALLLGAALTGTVTGCGSDDSPGIASETTASSTTESTRALPNPCDLPEQKVTASDLITTDRITHPVGSEFAGWKGCIWKSRAGWYDAGVYVGPMTVAEFRKDSRFGDYTAVAPTTVASKPGTDFADRLDPDRRERCYIAADMSYGMVWFMARIPYVRDGEQAPGDPCVEVRRISAELVDQMG</sequence>
<dbReference type="PROSITE" id="PS51257">
    <property type="entry name" value="PROKAR_LIPOPROTEIN"/>
    <property type="match status" value="1"/>
</dbReference>
<keyword evidence="4" id="KW-1185">Reference proteome</keyword>
<evidence type="ECO:0000313" key="4">
    <source>
        <dbReference type="Proteomes" id="UP000523447"/>
    </source>
</evidence>
<dbReference type="InterPro" id="IPR024520">
    <property type="entry name" value="DUF3558"/>
</dbReference>
<evidence type="ECO:0000256" key="2">
    <source>
        <dbReference type="SAM" id="SignalP"/>
    </source>
</evidence>
<dbReference type="Pfam" id="PF12079">
    <property type="entry name" value="DUF3558"/>
    <property type="match status" value="1"/>
</dbReference>
<feature type="chain" id="PRO_5039629664" evidence="2">
    <location>
        <begin position="21"/>
        <end position="187"/>
    </location>
</feature>
<evidence type="ECO:0000256" key="1">
    <source>
        <dbReference type="SAM" id="MobiDB-lite"/>
    </source>
</evidence>
<feature type="signal peptide" evidence="2">
    <location>
        <begin position="1"/>
        <end position="20"/>
    </location>
</feature>
<reference evidence="3 4" key="1">
    <citation type="submission" date="2020-04" db="EMBL/GenBank/DDBJ databases">
        <title>MicrobeNet Type strains.</title>
        <authorList>
            <person name="Nicholson A.C."/>
        </authorList>
    </citation>
    <scope>NUCLEOTIDE SEQUENCE [LARGE SCALE GENOMIC DNA]</scope>
    <source>
        <strain evidence="3 4">DSM 44445</strain>
    </source>
</reference>
<organism evidence="3 4">
    <name type="scientific">Nocardia veterana</name>
    <dbReference type="NCBI Taxonomy" id="132249"/>
    <lineage>
        <taxon>Bacteria</taxon>
        <taxon>Bacillati</taxon>
        <taxon>Actinomycetota</taxon>
        <taxon>Actinomycetes</taxon>
        <taxon>Mycobacteriales</taxon>
        <taxon>Nocardiaceae</taxon>
        <taxon>Nocardia</taxon>
    </lineage>
</organism>
<accession>A0A7X6RIA9</accession>
<dbReference type="Proteomes" id="UP000523447">
    <property type="component" value="Unassembled WGS sequence"/>
</dbReference>
<dbReference type="RefSeq" id="WP_040718271.1">
    <property type="nucleotide sequence ID" value="NZ_CAWPHS010000089.1"/>
</dbReference>
<feature type="compositionally biased region" description="Low complexity" evidence="1">
    <location>
        <begin position="30"/>
        <end position="42"/>
    </location>
</feature>
<name>A0A7X6RIA9_9NOCA</name>
<dbReference type="EMBL" id="JAAXPE010000009">
    <property type="protein sequence ID" value="NKY86374.1"/>
    <property type="molecule type" value="Genomic_DNA"/>
</dbReference>
<keyword evidence="2" id="KW-0732">Signal</keyword>
<gene>
    <name evidence="3" type="ORF">HGA07_12140</name>
</gene>
<evidence type="ECO:0000313" key="3">
    <source>
        <dbReference type="EMBL" id="NKY86374.1"/>
    </source>
</evidence>